<evidence type="ECO:0000256" key="1">
    <source>
        <dbReference type="ARBA" id="ARBA00004496"/>
    </source>
</evidence>
<organism evidence="9">
    <name type="scientific">Menopon gallinae</name>
    <name type="common">poultry shaft louse</name>
    <dbReference type="NCBI Taxonomy" id="328185"/>
    <lineage>
        <taxon>Eukaryota</taxon>
        <taxon>Metazoa</taxon>
        <taxon>Ecdysozoa</taxon>
        <taxon>Arthropoda</taxon>
        <taxon>Hexapoda</taxon>
        <taxon>Insecta</taxon>
        <taxon>Pterygota</taxon>
        <taxon>Neoptera</taxon>
        <taxon>Paraneoptera</taxon>
        <taxon>Psocodea</taxon>
        <taxon>Troctomorpha</taxon>
        <taxon>Phthiraptera</taxon>
        <taxon>Amblycera</taxon>
        <taxon>Menoponidae</taxon>
        <taxon>Menopon</taxon>
    </lineage>
</organism>
<sequence length="1140" mass="128273">MWFISPDHSFKIANFRSKIKRRKNDCDCVYGSHRRSVADGTRANWEFVNFERGKRCSSYEDFANVNGLDNGGMRRCNSATGNTSFERIAVNNQCGDDEMVPEDSARRRNPAGKSGESTRRKGRRPSFFLRANSGKIKEDHKEEPEAPPKNTKKGKRAKEEDKSRGRNKNSRLLNLKRNSSAEGAPESHRISRMFGRLEAGPPQLSSSFRFRNQNAKDVPVKKSSESDVSGDRPVTGLRTGEKRPDTLRESEEKSHNDDDAGGDDVRGDISHSATKAKNSATSINRSESYRERIPQKKIREKRKTSDPNLSKTSDVDLDTQGLSYTTNSGSSSNSSLSARSLDSPSTPLDMVTATQQRVQEAVTVTLTPNHTLPVLGDSDTEAEPDPPDWTKGVDENVLKSLSSREKKRQEVINELFHTEKTHVTKLKVLDQIFLKPMQESQILPADQLHLLFQNLEEMLDIHSRFNSAMKARKKESPLVGEVGDIILAMFDGAEGDNFQRAAAVFCAKQQIALEQLKERRKKDTKLNNFLTEAEGHSMCRRLQLKDMLPTVMQRLTKYPLLFKNLATYSQGYTEEEKSLHKAVELSKAILNHVNLAVKAAGDHQRLEEIQKRLDKSGFEKVDHPITNEFKNLDLRTHKLIYEGSLGWRIGNRQKPIEIYVLLLHDIIILLQKQDEKFVLKFYNMNTSSLLSPIVKVSSVLVRHNAVDKSALYLVNTSQNNAQIYDLVASSQSERIKWFRHITEAADAYKNKDHFGKNRRLDLNVSSPQSPPDSENADDSSEKQKELDDNNENDTVKGNNELETSGASQDGSESNQSNDSSQNSVTTATPQTSPSLSGRTETGDQGKKSVESSPSHRTTIEPLRLSTVENSLIQPSEVVVSQKPVLTAERVLTPLEQLRLKDEAVRRALMEKQQLMEEILHVPKGEFETIADMAAEPSMDKEETELILAAVNQANHLVAALNDSLNVTEEEVVAFASEVQCSPRSARRKSRLPEVPTHKLHKLQGISVCLNSQLTQLLKIMKERDEERERLRRELQRCREMIHFLHEVHRKSPKSDARVPEDVIQESSDVTPDPVTQVDTAAEESTPNDLSQQHADSRDGNSDVINEVFVDALTGEPFESTAAKDEPETEEERKREASEVP</sequence>
<feature type="region of interest" description="Disordered" evidence="6">
    <location>
        <begin position="92"/>
        <end position="347"/>
    </location>
</feature>
<dbReference type="PANTHER" id="PTHR45872">
    <property type="entry name" value="RHO GUANINE NUCLEOTIDE EXCHANGE FACTOR 2, ISOFORM D"/>
    <property type="match status" value="1"/>
</dbReference>
<evidence type="ECO:0000256" key="2">
    <source>
        <dbReference type="ARBA" id="ARBA00022490"/>
    </source>
</evidence>
<dbReference type="Pfam" id="PF00621">
    <property type="entry name" value="RhoGEF"/>
    <property type="match status" value="1"/>
</dbReference>
<dbReference type="SUPFAM" id="SSF50729">
    <property type="entry name" value="PH domain-like"/>
    <property type="match status" value="1"/>
</dbReference>
<comment type="subcellular location">
    <subcellularLocation>
        <location evidence="1">Cytoplasm</location>
    </subcellularLocation>
</comment>
<dbReference type="GO" id="GO:0001664">
    <property type="term" value="F:G protein-coupled receptor binding"/>
    <property type="evidence" value="ECO:0007669"/>
    <property type="project" value="TreeGrafter"/>
</dbReference>
<keyword evidence="2" id="KW-0963">Cytoplasm</keyword>
<feature type="region of interest" description="Disordered" evidence="6">
    <location>
        <begin position="1048"/>
        <end position="1140"/>
    </location>
</feature>
<feature type="compositionally biased region" description="Polar residues" evidence="6">
    <location>
        <begin position="795"/>
        <end position="806"/>
    </location>
</feature>
<gene>
    <name evidence="9" type="ORF">PYX00_006146</name>
</gene>
<feature type="compositionally biased region" description="Low complexity" evidence="6">
    <location>
        <begin position="807"/>
        <end position="823"/>
    </location>
</feature>
<name>A0AAW2HUF5_9NEOP</name>
<feature type="compositionally biased region" description="Basic and acidic residues" evidence="6">
    <location>
        <begin position="1121"/>
        <end position="1140"/>
    </location>
</feature>
<dbReference type="GO" id="GO:0007186">
    <property type="term" value="P:G protein-coupled receptor signaling pathway"/>
    <property type="evidence" value="ECO:0007669"/>
    <property type="project" value="TreeGrafter"/>
</dbReference>
<evidence type="ECO:0000313" key="9">
    <source>
        <dbReference type="EMBL" id="KAL0273503.1"/>
    </source>
</evidence>
<dbReference type="GO" id="GO:0005085">
    <property type="term" value="F:guanyl-nucleotide exchange factor activity"/>
    <property type="evidence" value="ECO:0007669"/>
    <property type="project" value="InterPro"/>
</dbReference>
<dbReference type="AlphaFoldDB" id="A0AAW2HUF5"/>
<evidence type="ECO:0000256" key="5">
    <source>
        <dbReference type="SAM" id="Coils"/>
    </source>
</evidence>
<dbReference type="InterPro" id="IPR000219">
    <property type="entry name" value="DH_dom"/>
</dbReference>
<evidence type="ECO:0000256" key="6">
    <source>
        <dbReference type="SAM" id="MobiDB-lite"/>
    </source>
</evidence>
<feature type="compositionally biased region" description="Low complexity" evidence="6">
    <location>
        <begin position="322"/>
        <end position="346"/>
    </location>
</feature>
<dbReference type="Pfam" id="PF17838">
    <property type="entry name" value="PH_16"/>
    <property type="match status" value="1"/>
</dbReference>
<evidence type="ECO:0000256" key="3">
    <source>
        <dbReference type="ARBA" id="ARBA00022553"/>
    </source>
</evidence>
<dbReference type="SMART" id="SM00233">
    <property type="entry name" value="PH"/>
    <property type="match status" value="1"/>
</dbReference>
<evidence type="ECO:0000259" key="7">
    <source>
        <dbReference type="PROSITE" id="PS50003"/>
    </source>
</evidence>
<feature type="region of interest" description="Disordered" evidence="6">
    <location>
        <begin position="759"/>
        <end position="861"/>
    </location>
</feature>
<evidence type="ECO:0000259" key="8">
    <source>
        <dbReference type="PROSITE" id="PS50010"/>
    </source>
</evidence>
<feature type="compositionally biased region" description="Polar residues" evidence="6">
    <location>
        <begin position="824"/>
        <end position="839"/>
    </location>
</feature>
<feature type="compositionally biased region" description="Low complexity" evidence="6">
    <location>
        <begin position="170"/>
        <end position="180"/>
    </location>
</feature>
<dbReference type="PROSITE" id="PS50003">
    <property type="entry name" value="PH_DOMAIN"/>
    <property type="match status" value="1"/>
</dbReference>
<feature type="compositionally biased region" description="Polar residues" evidence="6">
    <location>
        <begin position="271"/>
        <end position="286"/>
    </location>
</feature>
<feature type="compositionally biased region" description="Basic and acidic residues" evidence="6">
    <location>
        <begin position="239"/>
        <end position="269"/>
    </location>
</feature>
<dbReference type="GO" id="GO:0005737">
    <property type="term" value="C:cytoplasm"/>
    <property type="evidence" value="ECO:0007669"/>
    <property type="project" value="UniProtKB-SubCell"/>
</dbReference>
<accession>A0AAW2HUF5</accession>
<dbReference type="CDD" id="cd00160">
    <property type="entry name" value="RhoGEF"/>
    <property type="match status" value="1"/>
</dbReference>
<dbReference type="InterPro" id="IPR001849">
    <property type="entry name" value="PH_domain"/>
</dbReference>
<reference evidence="9" key="1">
    <citation type="journal article" date="2024" name="Gigascience">
        <title>Chromosome-level genome of the poultry shaft louse Menopon gallinae provides insight into the host-switching and adaptive evolution of parasitic lice.</title>
        <authorList>
            <person name="Xu Y."/>
            <person name="Ma L."/>
            <person name="Liu S."/>
            <person name="Liang Y."/>
            <person name="Liu Q."/>
            <person name="He Z."/>
            <person name="Tian L."/>
            <person name="Duan Y."/>
            <person name="Cai W."/>
            <person name="Li H."/>
            <person name="Song F."/>
        </authorList>
    </citation>
    <scope>NUCLEOTIDE SEQUENCE</scope>
    <source>
        <strain evidence="9">Cailab_2023a</strain>
    </source>
</reference>
<keyword evidence="3" id="KW-0597">Phosphoprotein</keyword>
<dbReference type="EMBL" id="JARGDH010000003">
    <property type="protein sequence ID" value="KAL0273503.1"/>
    <property type="molecule type" value="Genomic_DNA"/>
</dbReference>
<dbReference type="Gene3D" id="1.20.900.10">
    <property type="entry name" value="Dbl homology (DH) domain"/>
    <property type="match status" value="1"/>
</dbReference>
<dbReference type="Gene3D" id="2.30.29.30">
    <property type="entry name" value="Pleckstrin-homology domain (PH domain)/Phosphotyrosine-binding domain (PTB)"/>
    <property type="match status" value="1"/>
</dbReference>
<keyword evidence="4 5" id="KW-0175">Coiled coil</keyword>
<dbReference type="PANTHER" id="PTHR45872:SF2">
    <property type="entry name" value="RHO GUANINE NUCLEOTIDE EXCHANGE FACTOR 2, ISOFORM D"/>
    <property type="match status" value="1"/>
</dbReference>
<dbReference type="CDD" id="cd13329">
    <property type="entry name" value="PH_RhoGEF"/>
    <property type="match status" value="1"/>
</dbReference>
<dbReference type="InterPro" id="IPR035899">
    <property type="entry name" value="DBL_dom_sf"/>
</dbReference>
<dbReference type="SUPFAM" id="SSF48065">
    <property type="entry name" value="DBL homology domain (DH-domain)"/>
    <property type="match status" value="1"/>
</dbReference>
<feature type="domain" description="PH" evidence="7">
    <location>
        <begin position="638"/>
        <end position="746"/>
    </location>
</feature>
<protein>
    <recommendedName>
        <fullName evidence="10">Rho guanine nucleotide exchange factor 12</fullName>
    </recommendedName>
</protein>
<feature type="compositionally biased region" description="Basic and acidic residues" evidence="6">
    <location>
        <begin position="135"/>
        <end position="146"/>
    </location>
</feature>
<evidence type="ECO:0008006" key="10">
    <source>
        <dbReference type="Google" id="ProtNLM"/>
    </source>
</evidence>
<comment type="caution">
    <text evidence="9">The sequence shown here is derived from an EMBL/GenBank/DDBJ whole genome shotgun (WGS) entry which is preliminary data.</text>
</comment>
<dbReference type="InterPro" id="IPR011993">
    <property type="entry name" value="PH-like_dom_sf"/>
</dbReference>
<dbReference type="InterPro" id="IPR041020">
    <property type="entry name" value="PH_16"/>
</dbReference>
<evidence type="ECO:0000256" key="4">
    <source>
        <dbReference type="ARBA" id="ARBA00023054"/>
    </source>
</evidence>
<feature type="coiled-coil region" evidence="5">
    <location>
        <begin position="1013"/>
        <end position="1047"/>
    </location>
</feature>
<feature type="compositionally biased region" description="Polar residues" evidence="6">
    <location>
        <begin position="1076"/>
        <end position="1093"/>
    </location>
</feature>
<proteinExistence type="predicted"/>
<dbReference type="PROSITE" id="PS50010">
    <property type="entry name" value="DH_2"/>
    <property type="match status" value="1"/>
</dbReference>
<feature type="region of interest" description="Disordered" evidence="6">
    <location>
        <begin position="370"/>
        <end position="393"/>
    </location>
</feature>
<feature type="domain" description="DH" evidence="8">
    <location>
        <begin position="407"/>
        <end position="596"/>
    </location>
</feature>
<feature type="compositionally biased region" description="Basic and acidic residues" evidence="6">
    <location>
        <begin position="840"/>
        <end position="849"/>
    </location>
</feature>
<dbReference type="SMART" id="SM00325">
    <property type="entry name" value="RhoGEF"/>
    <property type="match status" value="1"/>
</dbReference>
<feature type="compositionally biased region" description="Polar residues" evidence="6">
    <location>
        <begin position="203"/>
        <end position="215"/>
    </location>
</feature>